<dbReference type="Proteomes" id="UP001612741">
    <property type="component" value="Unassembled WGS sequence"/>
</dbReference>
<feature type="region of interest" description="Disordered" evidence="1">
    <location>
        <begin position="62"/>
        <end position="168"/>
    </location>
</feature>
<dbReference type="EMBL" id="JBITGY010000006">
    <property type="protein sequence ID" value="MFI6500573.1"/>
    <property type="molecule type" value="Genomic_DNA"/>
</dbReference>
<protein>
    <submittedName>
        <fullName evidence="3">Uncharacterized protein</fullName>
    </submittedName>
</protein>
<feature type="compositionally biased region" description="Pro residues" evidence="1">
    <location>
        <begin position="326"/>
        <end position="336"/>
    </location>
</feature>
<evidence type="ECO:0000256" key="2">
    <source>
        <dbReference type="SAM" id="Phobius"/>
    </source>
</evidence>
<keyword evidence="2" id="KW-0472">Membrane</keyword>
<evidence type="ECO:0000313" key="3">
    <source>
        <dbReference type="EMBL" id="MFI6500573.1"/>
    </source>
</evidence>
<organism evidence="3 4">
    <name type="scientific">Nonomuraea typhae</name>
    <dbReference type="NCBI Taxonomy" id="2603600"/>
    <lineage>
        <taxon>Bacteria</taxon>
        <taxon>Bacillati</taxon>
        <taxon>Actinomycetota</taxon>
        <taxon>Actinomycetes</taxon>
        <taxon>Streptosporangiales</taxon>
        <taxon>Streptosporangiaceae</taxon>
        <taxon>Nonomuraea</taxon>
    </lineage>
</organism>
<dbReference type="PRINTS" id="PR01217">
    <property type="entry name" value="PRICHEXTENSN"/>
</dbReference>
<evidence type="ECO:0000313" key="4">
    <source>
        <dbReference type="Proteomes" id="UP001612741"/>
    </source>
</evidence>
<feature type="compositionally biased region" description="Low complexity" evidence="1">
    <location>
        <begin position="62"/>
        <end position="108"/>
    </location>
</feature>
<feature type="compositionally biased region" description="Basic and acidic residues" evidence="1">
    <location>
        <begin position="312"/>
        <end position="321"/>
    </location>
</feature>
<feature type="compositionally biased region" description="Low complexity" evidence="1">
    <location>
        <begin position="270"/>
        <end position="290"/>
    </location>
</feature>
<keyword evidence="2" id="KW-0812">Transmembrane</keyword>
<name>A0ABW7YXB7_9ACTN</name>
<feature type="region of interest" description="Disordered" evidence="1">
    <location>
        <begin position="270"/>
        <end position="370"/>
    </location>
</feature>
<feature type="compositionally biased region" description="Low complexity" evidence="1">
    <location>
        <begin position="126"/>
        <end position="137"/>
    </location>
</feature>
<reference evidence="3 4" key="1">
    <citation type="submission" date="2024-10" db="EMBL/GenBank/DDBJ databases">
        <title>The Natural Products Discovery Center: Release of the First 8490 Sequenced Strains for Exploring Actinobacteria Biosynthetic Diversity.</title>
        <authorList>
            <person name="Kalkreuter E."/>
            <person name="Kautsar S.A."/>
            <person name="Yang D."/>
            <person name="Bader C.D."/>
            <person name="Teijaro C.N."/>
            <person name="Fluegel L."/>
            <person name="Davis C.M."/>
            <person name="Simpson J.R."/>
            <person name="Lauterbach L."/>
            <person name="Steele A.D."/>
            <person name="Gui C."/>
            <person name="Meng S."/>
            <person name="Li G."/>
            <person name="Viehrig K."/>
            <person name="Ye F."/>
            <person name="Su P."/>
            <person name="Kiefer A.F."/>
            <person name="Nichols A."/>
            <person name="Cepeda A.J."/>
            <person name="Yan W."/>
            <person name="Fan B."/>
            <person name="Jiang Y."/>
            <person name="Adhikari A."/>
            <person name="Zheng C.-J."/>
            <person name="Schuster L."/>
            <person name="Cowan T.M."/>
            <person name="Smanski M.J."/>
            <person name="Chevrette M.G."/>
            <person name="De Carvalho L.P.S."/>
            <person name="Shen B."/>
        </authorList>
    </citation>
    <scope>NUCLEOTIDE SEQUENCE [LARGE SCALE GENOMIC DNA]</scope>
    <source>
        <strain evidence="3 4">NPDC050545</strain>
    </source>
</reference>
<proteinExistence type="predicted"/>
<dbReference type="RefSeq" id="WP_397084552.1">
    <property type="nucleotide sequence ID" value="NZ_JBITGY010000006.1"/>
</dbReference>
<evidence type="ECO:0000256" key="1">
    <source>
        <dbReference type="SAM" id="MobiDB-lite"/>
    </source>
</evidence>
<feature type="transmembrane region" description="Helical" evidence="2">
    <location>
        <begin position="186"/>
        <end position="204"/>
    </location>
</feature>
<accession>A0ABW7YXB7</accession>
<sequence>MARTRATAVSALILAIGLTGIAVSPFVLQAASASAVVMDPPPPVEGCDAGEVCDPEVTITQTVTQTPEPSQPETTITKTVTKSPTSKATTPKKTPTTKAEPTPKTSAPETTFQPIVPPPSANLPLSTPTPESTPEESVQLPTVASSQPPATPFSPSPSESPSEETQELQLKNAAPEFDQQGLTRRLSIPALVLVLLVLFAVLIYEGRLRRLAHAAAVRKAGPVTPEPHGYPAGPGYTSYPQAGYPQQPSYPGGTAYAPIISFVPVQTYPTQQQAYPGPQPYQQPYDQQPYHPEPAPEPVVLHPDEFVSYGHEPAEEEKVRGAFEPLVPPEPEPPGDIPSGGSGPYDATREMPLSPGSAAEPGDDDLFRSR</sequence>
<comment type="caution">
    <text evidence="3">The sequence shown here is derived from an EMBL/GenBank/DDBJ whole genome shotgun (WGS) entry which is preliminary data.</text>
</comment>
<gene>
    <name evidence="3" type="ORF">ACIBG2_24565</name>
</gene>
<keyword evidence="2" id="KW-1133">Transmembrane helix</keyword>
<keyword evidence="4" id="KW-1185">Reference proteome</keyword>